<evidence type="ECO:0000256" key="1">
    <source>
        <dbReference type="SAM" id="MobiDB-lite"/>
    </source>
</evidence>
<gene>
    <name evidence="2" type="ORF">CEXT_458841</name>
</gene>
<protein>
    <submittedName>
        <fullName evidence="2">Uncharacterized protein</fullName>
    </submittedName>
</protein>
<feature type="compositionally biased region" description="Polar residues" evidence="1">
    <location>
        <begin position="1"/>
        <end position="18"/>
    </location>
</feature>
<comment type="caution">
    <text evidence="2">The sequence shown here is derived from an EMBL/GenBank/DDBJ whole genome shotgun (WGS) entry which is preliminary data.</text>
</comment>
<accession>A0AAV4XZ49</accession>
<feature type="region of interest" description="Disordered" evidence="1">
    <location>
        <begin position="1"/>
        <end position="55"/>
    </location>
</feature>
<dbReference type="EMBL" id="BPLR01001023">
    <property type="protein sequence ID" value="GIY99226.1"/>
    <property type="molecule type" value="Genomic_DNA"/>
</dbReference>
<feature type="compositionally biased region" description="Polar residues" evidence="1">
    <location>
        <begin position="27"/>
        <end position="55"/>
    </location>
</feature>
<reference evidence="2 3" key="1">
    <citation type="submission" date="2021-06" db="EMBL/GenBank/DDBJ databases">
        <title>Caerostris extrusa draft genome.</title>
        <authorList>
            <person name="Kono N."/>
            <person name="Arakawa K."/>
        </authorList>
    </citation>
    <scope>NUCLEOTIDE SEQUENCE [LARGE SCALE GENOMIC DNA]</scope>
</reference>
<keyword evidence="3" id="KW-1185">Reference proteome</keyword>
<dbReference type="AlphaFoldDB" id="A0AAV4XZ49"/>
<proteinExistence type="predicted"/>
<dbReference type="Proteomes" id="UP001054945">
    <property type="component" value="Unassembled WGS sequence"/>
</dbReference>
<evidence type="ECO:0000313" key="3">
    <source>
        <dbReference type="Proteomes" id="UP001054945"/>
    </source>
</evidence>
<evidence type="ECO:0000313" key="2">
    <source>
        <dbReference type="EMBL" id="GIY99226.1"/>
    </source>
</evidence>
<sequence>MHPDISQQDSSFRTSDIMSNKDYGSPEYNQLRRNSPNSLPNNINDRYQSANSQEVLPTSDLLVEGRNNEKPNNVYYSNTQNFLPNDAYNKYQLNNFQQLGSPYNGQILNNPKLRES</sequence>
<name>A0AAV4XZ49_CAEEX</name>
<organism evidence="2 3">
    <name type="scientific">Caerostris extrusa</name>
    <name type="common">Bark spider</name>
    <name type="synonym">Caerostris bankana</name>
    <dbReference type="NCBI Taxonomy" id="172846"/>
    <lineage>
        <taxon>Eukaryota</taxon>
        <taxon>Metazoa</taxon>
        <taxon>Ecdysozoa</taxon>
        <taxon>Arthropoda</taxon>
        <taxon>Chelicerata</taxon>
        <taxon>Arachnida</taxon>
        <taxon>Araneae</taxon>
        <taxon>Araneomorphae</taxon>
        <taxon>Entelegynae</taxon>
        <taxon>Araneoidea</taxon>
        <taxon>Araneidae</taxon>
        <taxon>Caerostris</taxon>
    </lineage>
</organism>